<evidence type="ECO:0000313" key="3">
    <source>
        <dbReference type="Proteomes" id="UP001283361"/>
    </source>
</evidence>
<sequence length="69" mass="7890">MASRDAPTAAVQTLRASHTRRRPCVVLNYKAVLRQFQGSSRAAPVPMDQARREPYGTWREPERSNLGHW</sequence>
<evidence type="ECO:0000256" key="1">
    <source>
        <dbReference type="SAM" id="MobiDB-lite"/>
    </source>
</evidence>
<protein>
    <submittedName>
        <fullName evidence="2">Uncharacterized protein</fullName>
    </submittedName>
</protein>
<feature type="compositionally biased region" description="Basic and acidic residues" evidence="1">
    <location>
        <begin position="49"/>
        <end position="69"/>
    </location>
</feature>
<accession>A0AAE1BCE9</accession>
<reference evidence="2" key="1">
    <citation type="journal article" date="2023" name="G3 (Bethesda)">
        <title>A reference genome for the long-term kleptoplast-retaining sea slug Elysia crispata morphotype clarki.</title>
        <authorList>
            <person name="Eastman K.E."/>
            <person name="Pendleton A.L."/>
            <person name="Shaikh M.A."/>
            <person name="Suttiyut T."/>
            <person name="Ogas R."/>
            <person name="Tomko P."/>
            <person name="Gavelis G."/>
            <person name="Widhalm J.R."/>
            <person name="Wisecaver J.H."/>
        </authorList>
    </citation>
    <scope>NUCLEOTIDE SEQUENCE</scope>
    <source>
        <strain evidence="2">ECLA1</strain>
    </source>
</reference>
<dbReference type="Proteomes" id="UP001283361">
    <property type="component" value="Unassembled WGS sequence"/>
</dbReference>
<organism evidence="2 3">
    <name type="scientific">Elysia crispata</name>
    <name type="common">lettuce slug</name>
    <dbReference type="NCBI Taxonomy" id="231223"/>
    <lineage>
        <taxon>Eukaryota</taxon>
        <taxon>Metazoa</taxon>
        <taxon>Spiralia</taxon>
        <taxon>Lophotrochozoa</taxon>
        <taxon>Mollusca</taxon>
        <taxon>Gastropoda</taxon>
        <taxon>Heterobranchia</taxon>
        <taxon>Euthyneura</taxon>
        <taxon>Panpulmonata</taxon>
        <taxon>Sacoglossa</taxon>
        <taxon>Placobranchoidea</taxon>
        <taxon>Plakobranchidae</taxon>
        <taxon>Elysia</taxon>
    </lineage>
</organism>
<dbReference type="EMBL" id="JAWDGP010000100">
    <property type="protein sequence ID" value="KAK3803709.1"/>
    <property type="molecule type" value="Genomic_DNA"/>
</dbReference>
<feature type="region of interest" description="Disordered" evidence="1">
    <location>
        <begin position="39"/>
        <end position="69"/>
    </location>
</feature>
<dbReference type="AlphaFoldDB" id="A0AAE1BCE9"/>
<name>A0AAE1BCE9_9GAST</name>
<keyword evidence="3" id="KW-1185">Reference proteome</keyword>
<gene>
    <name evidence="2" type="ORF">RRG08_047673</name>
</gene>
<proteinExistence type="predicted"/>
<evidence type="ECO:0000313" key="2">
    <source>
        <dbReference type="EMBL" id="KAK3803709.1"/>
    </source>
</evidence>
<comment type="caution">
    <text evidence="2">The sequence shown here is derived from an EMBL/GenBank/DDBJ whole genome shotgun (WGS) entry which is preliminary data.</text>
</comment>